<keyword evidence="3 8" id="KW-0812">Transmembrane</keyword>
<sequence length="258" mass="29205">MTMSNKRLHDWIGLSGVDSDETALAVTWARRLELPLLIVALWILFSWYWESRERSFHFSPVLNWTVWLFFVFETTLLTYLVKDKANYLKNNWLNLLIILAGPPLLIFGSPYAGVLRSLRLFLFIDLMLQLSSSVRYILTRNHFGATLLISGLFVIIAGYLIAGIDPNIETPGDGIWWAWVTATTVGYGDEFPTSVEGRVLGGFLMMLGVGLLSIITANVSAFFISSANAEKDQHQLSAIEDKLRRIELLLEEKSTKKD</sequence>
<protein>
    <submittedName>
        <fullName evidence="10">Kef-type K+ transport system, predicted NAD-binding component</fullName>
    </submittedName>
</protein>
<dbReference type="eggNOG" id="COG1340">
    <property type="taxonomic scope" value="Bacteria"/>
</dbReference>
<dbReference type="OrthoDB" id="9799090at2"/>
<evidence type="ECO:0000259" key="9">
    <source>
        <dbReference type="Pfam" id="PF07885"/>
    </source>
</evidence>
<accession>A0YGP5</accession>
<evidence type="ECO:0000256" key="6">
    <source>
        <dbReference type="ARBA" id="ARBA00023136"/>
    </source>
</evidence>
<evidence type="ECO:0000256" key="5">
    <source>
        <dbReference type="ARBA" id="ARBA00023065"/>
    </source>
</evidence>
<dbReference type="STRING" id="247633.GP2143_06459"/>
<dbReference type="Pfam" id="PF07885">
    <property type="entry name" value="Ion_trans_2"/>
    <property type="match status" value="1"/>
</dbReference>
<feature type="transmembrane region" description="Helical" evidence="8">
    <location>
        <begin position="145"/>
        <end position="164"/>
    </location>
</feature>
<dbReference type="InterPro" id="IPR027359">
    <property type="entry name" value="Volt_channel_dom_sf"/>
</dbReference>
<evidence type="ECO:0000256" key="8">
    <source>
        <dbReference type="SAM" id="Phobius"/>
    </source>
</evidence>
<dbReference type="InterPro" id="IPR013099">
    <property type="entry name" value="K_chnl_dom"/>
</dbReference>
<name>A0YGP5_9GAMM</name>
<evidence type="ECO:0000256" key="2">
    <source>
        <dbReference type="ARBA" id="ARBA00022448"/>
    </source>
</evidence>
<evidence type="ECO:0000256" key="7">
    <source>
        <dbReference type="ARBA" id="ARBA00023303"/>
    </source>
</evidence>
<keyword evidence="5" id="KW-0406">Ion transport</keyword>
<dbReference type="SUPFAM" id="SSF81324">
    <property type="entry name" value="Voltage-gated potassium channels"/>
    <property type="match status" value="1"/>
</dbReference>
<evidence type="ECO:0000313" key="11">
    <source>
        <dbReference type="Proteomes" id="UP000004931"/>
    </source>
</evidence>
<dbReference type="PRINTS" id="PR00169">
    <property type="entry name" value="KCHANNEL"/>
</dbReference>
<feature type="transmembrane region" description="Helical" evidence="8">
    <location>
        <begin position="199"/>
        <end position="224"/>
    </location>
</feature>
<feature type="transmembrane region" description="Helical" evidence="8">
    <location>
        <begin position="118"/>
        <end position="138"/>
    </location>
</feature>
<feature type="domain" description="Potassium channel" evidence="9">
    <location>
        <begin position="154"/>
        <end position="223"/>
    </location>
</feature>
<organism evidence="10 11">
    <name type="scientific">marine gamma proteobacterium HTCC2143</name>
    <dbReference type="NCBI Taxonomy" id="247633"/>
    <lineage>
        <taxon>Bacteria</taxon>
        <taxon>Pseudomonadati</taxon>
        <taxon>Pseudomonadota</taxon>
        <taxon>Gammaproteobacteria</taxon>
        <taxon>Cellvibrionales</taxon>
        <taxon>Spongiibacteraceae</taxon>
        <taxon>BD1-7 clade</taxon>
    </lineage>
</organism>
<dbReference type="GO" id="GO:0005249">
    <property type="term" value="F:voltage-gated potassium channel activity"/>
    <property type="evidence" value="ECO:0007669"/>
    <property type="project" value="InterPro"/>
</dbReference>
<comment type="subcellular location">
    <subcellularLocation>
        <location evidence="1">Membrane</location>
        <topology evidence="1">Multi-pass membrane protein</topology>
    </subcellularLocation>
</comment>
<comment type="caution">
    <text evidence="10">The sequence shown here is derived from an EMBL/GenBank/DDBJ whole genome shotgun (WGS) entry which is preliminary data.</text>
</comment>
<keyword evidence="11" id="KW-1185">Reference proteome</keyword>
<dbReference type="PANTHER" id="PTHR11537">
    <property type="entry name" value="VOLTAGE-GATED POTASSIUM CHANNEL"/>
    <property type="match status" value="1"/>
</dbReference>
<keyword evidence="6 8" id="KW-0472">Membrane</keyword>
<keyword evidence="2" id="KW-0813">Transport</keyword>
<evidence type="ECO:0000256" key="3">
    <source>
        <dbReference type="ARBA" id="ARBA00022692"/>
    </source>
</evidence>
<proteinExistence type="predicted"/>
<dbReference type="GO" id="GO:0001508">
    <property type="term" value="P:action potential"/>
    <property type="evidence" value="ECO:0007669"/>
    <property type="project" value="TreeGrafter"/>
</dbReference>
<feature type="transmembrane region" description="Helical" evidence="8">
    <location>
        <begin position="93"/>
        <end position="112"/>
    </location>
</feature>
<feature type="transmembrane region" description="Helical" evidence="8">
    <location>
        <begin position="32"/>
        <end position="49"/>
    </location>
</feature>
<evidence type="ECO:0000313" key="10">
    <source>
        <dbReference type="EMBL" id="EAW29913.1"/>
    </source>
</evidence>
<dbReference type="AlphaFoldDB" id="A0YGP5"/>
<gene>
    <name evidence="10" type="ORF">GP2143_06459</name>
</gene>
<evidence type="ECO:0000256" key="4">
    <source>
        <dbReference type="ARBA" id="ARBA00022989"/>
    </source>
</evidence>
<reference evidence="10 11" key="1">
    <citation type="journal article" date="2010" name="J. Bacteriol.">
        <title>Genome sequence of the oligotrophic marine Gammaproteobacterium HTCC2143, isolated from the Oregon Coast.</title>
        <authorList>
            <person name="Oh H.M."/>
            <person name="Kang I."/>
            <person name="Ferriera S."/>
            <person name="Giovannoni S.J."/>
            <person name="Cho J.C."/>
        </authorList>
    </citation>
    <scope>NUCLEOTIDE SEQUENCE [LARGE SCALE GENOMIC DNA]</scope>
    <source>
        <strain evidence="10 11">HTCC2143</strain>
    </source>
</reference>
<keyword evidence="4 8" id="KW-1133">Transmembrane helix</keyword>
<dbReference type="Gene3D" id="1.10.287.70">
    <property type="match status" value="1"/>
</dbReference>
<feature type="transmembrane region" description="Helical" evidence="8">
    <location>
        <begin position="61"/>
        <end position="81"/>
    </location>
</feature>
<keyword evidence="7" id="KW-0407">Ion channel</keyword>
<evidence type="ECO:0000256" key="1">
    <source>
        <dbReference type="ARBA" id="ARBA00004141"/>
    </source>
</evidence>
<dbReference type="InterPro" id="IPR028325">
    <property type="entry name" value="VG_K_chnl"/>
</dbReference>
<dbReference type="GO" id="GO:0008076">
    <property type="term" value="C:voltage-gated potassium channel complex"/>
    <property type="evidence" value="ECO:0007669"/>
    <property type="project" value="InterPro"/>
</dbReference>
<dbReference type="PANTHER" id="PTHR11537:SF254">
    <property type="entry name" value="POTASSIUM VOLTAGE-GATED CHANNEL PROTEIN SHAB"/>
    <property type="match status" value="1"/>
</dbReference>
<dbReference type="Gene3D" id="1.20.120.350">
    <property type="entry name" value="Voltage-gated potassium channels. Chain C"/>
    <property type="match status" value="1"/>
</dbReference>
<dbReference type="Proteomes" id="UP000004931">
    <property type="component" value="Unassembled WGS sequence"/>
</dbReference>
<dbReference type="EMBL" id="AAVT01000012">
    <property type="protein sequence ID" value="EAW29913.1"/>
    <property type="molecule type" value="Genomic_DNA"/>
</dbReference>